<accession>A0AAU8A092</accession>
<proteinExistence type="predicted"/>
<protein>
    <submittedName>
        <fullName evidence="1">Uncharacterized protein</fullName>
    </submittedName>
</protein>
<name>A0AAU8A092_9BURK</name>
<gene>
    <name evidence="1" type="ORF">NKE59_05990</name>
</gene>
<organism evidence="1">
    <name type="scientific">Polynucleobacter sp. UK-FUSCHL-C3</name>
    <dbReference type="NCBI Taxonomy" id="2955208"/>
    <lineage>
        <taxon>Bacteria</taxon>
        <taxon>Pseudomonadati</taxon>
        <taxon>Pseudomonadota</taxon>
        <taxon>Betaproteobacteria</taxon>
        <taxon>Burkholderiales</taxon>
        <taxon>Burkholderiaceae</taxon>
        <taxon>Polynucleobacter</taxon>
    </lineage>
</organism>
<dbReference type="RefSeq" id="WP_353438077.1">
    <property type="nucleotide sequence ID" value="NZ_CP099959.1"/>
</dbReference>
<dbReference type="AlphaFoldDB" id="A0AAU8A092"/>
<evidence type="ECO:0000313" key="1">
    <source>
        <dbReference type="EMBL" id="XCC57053.1"/>
    </source>
</evidence>
<sequence length="175" mass="19219">MAFEPLNTDDAGTIGKNVNQIEQYFYFLHNNVAGNPGGAATPGEEFRGIGNAKAFPLTYTYGLSESTEMSLATTYYSTPRGSYAPFANNILGLKWRFMGDGGSGLGMAIKPMITLPASTSQQVQGLGLAKTNYELNYILSYYWDSFQVHTNISYARNPYNKNYPSVVATHPIKLI</sequence>
<dbReference type="EMBL" id="CP099959">
    <property type="protein sequence ID" value="XCC57053.1"/>
    <property type="molecule type" value="Genomic_DNA"/>
</dbReference>
<reference evidence="1" key="1">
    <citation type="submission" date="2022-06" db="EMBL/GenBank/DDBJ databases">
        <title>New Polynucleobacter species.</title>
        <authorList>
            <person name="Hahn M.W."/>
        </authorList>
    </citation>
    <scope>NUCLEOTIDE SEQUENCE</scope>
    <source>
        <strain evidence="1">UK-FUSCHL-C3</strain>
    </source>
</reference>